<evidence type="ECO:0000313" key="12">
    <source>
        <dbReference type="EMBL" id="HIU63878.1"/>
    </source>
</evidence>
<dbReference type="CDD" id="cd02947">
    <property type="entry name" value="TRX_family"/>
    <property type="match status" value="1"/>
</dbReference>
<keyword evidence="6 10" id="KW-0676">Redox-active center</keyword>
<evidence type="ECO:0000256" key="9">
    <source>
        <dbReference type="PIRSR" id="PIRSR000077-1"/>
    </source>
</evidence>
<dbReference type="Pfam" id="PF00085">
    <property type="entry name" value="Thioredoxin"/>
    <property type="match status" value="1"/>
</dbReference>
<feature type="site" description="Contributes to redox potential value" evidence="9">
    <location>
        <position position="33"/>
    </location>
</feature>
<dbReference type="GO" id="GO:0005829">
    <property type="term" value="C:cytosol"/>
    <property type="evidence" value="ECO:0007669"/>
    <property type="project" value="TreeGrafter"/>
</dbReference>
<dbReference type="NCBIfam" id="TIGR01068">
    <property type="entry name" value="thioredoxin"/>
    <property type="match status" value="1"/>
</dbReference>
<dbReference type="PROSITE" id="PS51352">
    <property type="entry name" value="THIOREDOXIN_2"/>
    <property type="match status" value="1"/>
</dbReference>
<evidence type="ECO:0000256" key="7">
    <source>
        <dbReference type="NCBIfam" id="TIGR01068"/>
    </source>
</evidence>
<dbReference type="PANTHER" id="PTHR45663">
    <property type="entry name" value="GEO12009P1"/>
    <property type="match status" value="1"/>
</dbReference>
<evidence type="ECO:0000256" key="1">
    <source>
        <dbReference type="ARBA" id="ARBA00008987"/>
    </source>
</evidence>
<dbReference type="GO" id="GO:0015035">
    <property type="term" value="F:protein-disulfide reductase activity"/>
    <property type="evidence" value="ECO:0007669"/>
    <property type="project" value="UniProtKB-UniRule"/>
</dbReference>
<accession>A0A9D1SLA8</accession>
<keyword evidence="5 10" id="KW-1015">Disulfide bond</keyword>
<dbReference type="InterPro" id="IPR005746">
    <property type="entry name" value="Thioredoxin"/>
</dbReference>
<protein>
    <recommendedName>
        <fullName evidence="2 7">Thioredoxin</fullName>
    </recommendedName>
</protein>
<dbReference type="PANTHER" id="PTHR45663:SF11">
    <property type="entry name" value="GEO12009P1"/>
    <property type="match status" value="1"/>
</dbReference>
<feature type="site" description="Deprotonates C-terminal active site Cys" evidence="9">
    <location>
        <position position="26"/>
    </location>
</feature>
<evidence type="ECO:0000256" key="10">
    <source>
        <dbReference type="PIRSR" id="PIRSR000077-4"/>
    </source>
</evidence>
<sequence length="107" mass="11874">MALVYINNSEEFKKEILASDKVVLVDFWAPWCGPCRMIGPVIEEMAEEVGDSAVIAKVNVDDVGDVASEYGVMSIPTLIYFKDGKEVKRIVGVRPKDELVKELNAIK</sequence>
<dbReference type="AlphaFoldDB" id="A0A9D1SLA8"/>
<comment type="similarity">
    <text evidence="1 8">Belongs to the thioredoxin family.</text>
</comment>
<evidence type="ECO:0000256" key="6">
    <source>
        <dbReference type="ARBA" id="ARBA00023284"/>
    </source>
</evidence>
<reference evidence="12" key="2">
    <citation type="journal article" date="2021" name="PeerJ">
        <title>Extensive microbial diversity within the chicken gut microbiome revealed by metagenomics and culture.</title>
        <authorList>
            <person name="Gilroy R."/>
            <person name="Ravi A."/>
            <person name="Getino M."/>
            <person name="Pursley I."/>
            <person name="Horton D.L."/>
            <person name="Alikhan N.F."/>
            <person name="Baker D."/>
            <person name="Gharbi K."/>
            <person name="Hall N."/>
            <person name="Watson M."/>
            <person name="Adriaenssens E.M."/>
            <person name="Foster-Nyarko E."/>
            <person name="Jarju S."/>
            <person name="Secka A."/>
            <person name="Antonio M."/>
            <person name="Oren A."/>
            <person name="Chaudhuri R.R."/>
            <person name="La Ragione R."/>
            <person name="Hildebrand F."/>
            <person name="Pallen M.J."/>
        </authorList>
    </citation>
    <scope>NUCLEOTIDE SEQUENCE</scope>
    <source>
        <strain evidence="12">CHK160-1198</strain>
    </source>
</reference>
<dbReference type="Gene3D" id="3.40.30.10">
    <property type="entry name" value="Glutaredoxin"/>
    <property type="match status" value="1"/>
</dbReference>
<dbReference type="InterPro" id="IPR013766">
    <property type="entry name" value="Thioredoxin_domain"/>
</dbReference>
<gene>
    <name evidence="12" type="primary">trxA</name>
    <name evidence="12" type="ORF">IAB06_02380</name>
</gene>
<evidence type="ECO:0000256" key="3">
    <source>
        <dbReference type="ARBA" id="ARBA00022448"/>
    </source>
</evidence>
<keyword evidence="3" id="KW-0813">Transport</keyword>
<evidence type="ECO:0000256" key="2">
    <source>
        <dbReference type="ARBA" id="ARBA00020570"/>
    </source>
</evidence>
<feature type="active site" description="Nucleophile" evidence="9">
    <location>
        <position position="32"/>
    </location>
</feature>
<dbReference type="PIRSF" id="PIRSF000077">
    <property type="entry name" value="Thioredoxin"/>
    <property type="match status" value="1"/>
</dbReference>
<dbReference type="InterPro" id="IPR036249">
    <property type="entry name" value="Thioredoxin-like_sf"/>
</dbReference>
<dbReference type="EMBL" id="DVNI01000034">
    <property type="protein sequence ID" value="HIU63878.1"/>
    <property type="molecule type" value="Genomic_DNA"/>
</dbReference>
<feature type="active site" description="Nucleophile" evidence="9">
    <location>
        <position position="35"/>
    </location>
</feature>
<proteinExistence type="inferred from homology"/>
<dbReference type="SUPFAM" id="SSF52833">
    <property type="entry name" value="Thioredoxin-like"/>
    <property type="match status" value="1"/>
</dbReference>
<name>A0A9D1SLA8_9FIRM</name>
<dbReference type="GO" id="GO:0045454">
    <property type="term" value="P:cell redox homeostasis"/>
    <property type="evidence" value="ECO:0007669"/>
    <property type="project" value="TreeGrafter"/>
</dbReference>
<evidence type="ECO:0000256" key="4">
    <source>
        <dbReference type="ARBA" id="ARBA00022982"/>
    </source>
</evidence>
<organism evidence="12 13">
    <name type="scientific">Candidatus Avacidaminococcus intestinavium</name>
    <dbReference type="NCBI Taxonomy" id="2840684"/>
    <lineage>
        <taxon>Bacteria</taxon>
        <taxon>Bacillati</taxon>
        <taxon>Bacillota</taxon>
        <taxon>Negativicutes</taxon>
        <taxon>Acidaminococcales</taxon>
        <taxon>Acidaminococcaceae</taxon>
        <taxon>Acidaminococcaceae incertae sedis</taxon>
        <taxon>Candidatus Avacidaminococcus</taxon>
    </lineage>
</organism>
<reference evidence="12" key="1">
    <citation type="submission" date="2020-10" db="EMBL/GenBank/DDBJ databases">
        <authorList>
            <person name="Gilroy R."/>
        </authorList>
    </citation>
    <scope>NUCLEOTIDE SEQUENCE</scope>
    <source>
        <strain evidence="12">CHK160-1198</strain>
    </source>
</reference>
<dbReference type="PRINTS" id="PR00421">
    <property type="entry name" value="THIOREDOXIN"/>
</dbReference>
<dbReference type="FunFam" id="3.40.30.10:FF:000001">
    <property type="entry name" value="Thioredoxin"/>
    <property type="match status" value="1"/>
</dbReference>
<dbReference type="Proteomes" id="UP000824099">
    <property type="component" value="Unassembled WGS sequence"/>
</dbReference>
<evidence type="ECO:0000259" key="11">
    <source>
        <dbReference type="PROSITE" id="PS51352"/>
    </source>
</evidence>
<evidence type="ECO:0000256" key="5">
    <source>
        <dbReference type="ARBA" id="ARBA00023157"/>
    </source>
</evidence>
<dbReference type="InterPro" id="IPR017937">
    <property type="entry name" value="Thioredoxin_CS"/>
</dbReference>
<keyword evidence="4" id="KW-0249">Electron transport</keyword>
<feature type="site" description="Contributes to redox potential value" evidence="9">
    <location>
        <position position="34"/>
    </location>
</feature>
<feature type="disulfide bond" description="Redox-active" evidence="10">
    <location>
        <begin position="32"/>
        <end position="35"/>
    </location>
</feature>
<feature type="domain" description="Thioredoxin" evidence="11">
    <location>
        <begin position="1"/>
        <end position="107"/>
    </location>
</feature>
<comment type="caution">
    <text evidence="12">The sequence shown here is derived from an EMBL/GenBank/DDBJ whole genome shotgun (WGS) entry which is preliminary data.</text>
</comment>
<evidence type="ECO:0000313" key="13">
    <source>
        <dbReference type="Proteomes" id="UP000824099"/>
    </source>
</evidence>
<evidence type="ECO:0000256" key="8">
    <source>
        <dbReference type="PIRNR" id="PIRNR000077"/>
    </source>
</evidence>
<dbReference type="PROSITE" id="PS00194">
    <property type="entry name" value="THIOREDOXIN_1"/>
    <property type="match status" value="1"/>
</dbReference>